<keyword evidence="5" id="KW-1185">Reference proteome</keyword>
<evidence type="ECO:0000259" key="2">
    <source>
        <dbReference type="Pfam" id="PF13676"/>
    </source>
</evidence>
<comment type="caution">
    <text evidence="4">The sequence shown here is derived from an EMBL/GenBank/DDBJ whole genome shotgun (WGS) entry which is preliminary data.</text>
</comment>
<feature type="domain" description="Effector-associated" evidence="3">
    <location>
        <begin position="6"/>
        <end position="89"/>
    </location>
</feature>
<dbReference type="Pfam" id="PF19955">
    <property type="entry name" value="EAD1"/>
    <property type="match status" value="1"/>
</dbReference>
<reference evidence="5" key="1">
    <citation type="submission" date="2016-07" db="EMBL/GenBank/DDBJ databases">
        <title>Frankia sp. NRRL B-16219 Genome sequencing.</title>
        <authorList>
            <person name="Ghodhbane-Gtari F."/>
            <person name="Swanson E."/>
            <person name="Gueddou A."/>
            <person name="Louati M."/>
            <person name="Nouioui I."/>
            <person name="Hezbri K."/>
            <person name="Abebe-Akele F."/>
            <person name="Simpson S."/>
            <person name="Morris K."/>
            <person name="Thomas K."/>
            <person name="Gtari M."/>
            <person name="Tisa L.S."/>
        </authorList>
    </citation>
    <scope>NUCLEOTIDE SEQUENCE [LARGE SCALE GENOMIC DNA]</scope>
    <source>
        <strain evidence="5">NRRL B-16219</strain>
    </source>
</reference>
<evidence type="ECO:0000313" key="4">
    <source>
        <dbReference type="EMBL" id="OHV19634.1"/>
    </source>
</evidence>
<proteinExistence type="predicted"/>
<dbReference type="Proteomes" id="UP000179769">
    <property type="component" value="Unassembled WGS sequence"/>
</dbReference>
<gene>
    <name evidence="4" type="ORF">BBK14_09005</name>
</gene>
<organism evidence="4 5">
    <name type="scientific">Parafrankia soli</name>
    <dbReference type="NCBI Taxonomy" id="2599596"/>
    <lineage>
        <taxon>Bacteria</taxon>
        <taxon>Bacillati</taxon>
        <taxon>Actinomycetota</taxon>
        <taxon>Actinomycetes</taxon>
        <taxon>Frankiales</taxon>
        <taxon>Frankiaceae</taxon>
        <taxon>Parafrankia</taxon>
    </lineage>
</organism>
<dbReference type="Pfam" id="PF13676">
    <property type="entry name" value="TIR_2"/>
    <property type="match status" value="1"/>
</dbReference>
<dbReference type="AlphaFoldDB" id="A0A1S1PHX7"/>
<feature type="region of interest" description="Disordered" evidence="1">
    <location>
        <begin position="495"/>
        <end position="515"/>
    </location>
</feature>
<dbReference type="InterPro" id="IPR000157">
    <property type="entry name" value="TIR_dom"/>
</dbReference>
<feature type="domain" description="TIR" evidence="2">
    <location>
        <begin position="350"/>
        <end position="428"/>
    </location>
</feature>
<dbReference type="EMBL" id="MAXA01000279">
    <property type="protein sequence ID" value="OHV19634.1"/>
    <property type="molecule type" value="Genomic_DNA"/>
</dbReference>
<accession>A0A1S1PHX7</accession>
<feature type="region of interest" description="Disordered" evidence="1">
    <location>
        <begin position="427"/>
        <end position="449"/>
    </location>
</feature>
<evidence type="ECO:0000259" key="3">
    <source>
        <dbReference type="Pfam" id="PF19955"/>
    </source>
</evidence>
<feature type="compositionally biased region" description="Gly residues" evidence="1">
    <location>
        <begin position="429"/>
        <end position="448"/>
    </location>
</feature>
<dbReference type="SUPFAM" id="SSF52200">
    <property type="entry name" value="Toll/Interleukin receptor TIR domain"/>
    <property type="match status" value="1"/>
</dbReference>
<dbReference type="GO" id="GO:0007165">
    <property type="term" value="P:signal transduction"/>
    <property type="evidence" value="ECO:0007669"/>
    <property type="project" value="InterPro"/>
</dbReference>
<dbReference type="OrthoDB" id="3204097at2"/>
<dbReference type="RefSeq" id="WP_071067107.1">
    <property type="nucleotide sequence ID" value="NZ_MAXA01000279.1"/>
</dbReference>
<dbReference type="InterPro" id="IPR035897">
    <property type="entry name" value="Toll_tir_struct_dom_sf"/>
</dbReference>
<sequence length="515" mass="55192">MARSFSESELGELARVYHRQRSATLLLALAGIDRERHPSWDSTTSRDFWQAVGEQVASGWGGPDAADRILAVAAEEYPANDVFRRSVGALSSSSPAAVGSAAAVTGTSARSGRVADPFGSSGTSDSPGPLSVLGTIVVVDAVSFSKNGALVHLEWRRGISAVTARAASAAGIPAEFMHFNDRGDGFMLIVDGRIPAETVVADFTRELRIDLGRYNSTRNSTGRIRLRIAVHEGRAFVDGTGLAGTPAINTARLVDADELREVLRKSDALDTALIVSDAIYQSTVSERLRGLDPDDFVRVEVKTEKYKGVAWIAGRGNADAARAAGSGEEARLMAVEQLSVPEATTGRWDFLISCTAADEDWGQWIAHQLQTAKYKVHLDAFDMVAGRGRVAEWHDAVRYSTRTIAVLSENYLTAAREIQAQWQAAWEGDGTGAGNNSAGDGGGKGGEGGVERRLIPVVVRPCYPDGLLKGITPIDLTRLRDDRDAARDHLLEEVAASLSGRRRRSEDPPPFPGES</sequence>
<dbReference type="InterPro" id="IPR045430">
    <property type="entry name" value="EAD1"/>
</dbReference>
<evidence type="ECO:0000313" key="5">
    <source>
        <dbReference type="Proteomes" id="UP000179769"/>
    </source>
</evidence>
<name>A0A1S1PHX7_9ACTN</name>
<dbReference type="Gene3D" id="3.40.50.10140">
    <property type="entry name" value="Toll/interleukin-1 receptor homology (TIR) domain"/>
    <property type="match status" value="1"/>
</dbReference>
<evidence type="ECO:0000256" key="1">
    <source>
        <dbReference type="SAM" id="MobiDB-lite"/>
    </source>
</evidence>
<protein>
    <submittedName>
        <fullName evidence="4">TIR domain-containing protein</fullName>
    </submittedName>
</protein>